<evidence type="ECO:0000313" key="1">
    <source>
        <dbReference type="EMBL" id="KAG5584095.1"/>
    </source>
</evidence>
<reference evidence="1 2" key="1">
    <citation type="submission" date="2020-09" db="EMBL/GenBank/DDBJ databases">
        <title>De no assembly of potato wild relative species, Solanum commersonii.</title>
        <authorList>
            <person name="Cho K."/>
        </authorList>
    </citation>
    <scope>NUCLEOTIDE SEQUENCE [LARGE SCALE GENOMIC DNA]</scope>
    <source>
        <strain evidence="1">LZ3.2</strain>
        <tissue evidence="1">Leaf</tissue>
    </source>
</reference>
<dbReference type="Proteomes" id="UP000824120">
    <property type="component" value="Chromosome 9"/>
</dbReference>
<protein>
    <submittedName>
        <fullName evidence="1">Uncharacterized protein</fullName>
    </submittedName>
</protein>
<accession>A0A9J5X8S9</accession>
<dbReference type="EMBL" id="JACXVP010000009">
    <property type="protein sequence ID" value="KAG5584095.1"/>
    <property type="molecule type" value="Genomic_DNA"/>
</dbReference>
<comment type="caution">
    <text evidence="1">The sequence shown here is derived from an EMBL/GenBank/DDBJ whole genome shotgun (WGS) entry which is preliminary data.</text>
</comment>
<gene>
    <name evidence="1" type="ORF">H5410_044529</name>
</gene>
<dbReference type="AlphaFoldDB" id="A0A9J5X8S9"/>
<proteinExistence type="predicted"/>
<organism evidence="1 2">
    <name type="scientific">Solanum commersonii</name>
    <name type="common">Commerson's wild potato</name>
    <name type="synonym">Commerson's nightshade</name>
    <dbReference type="NCBI Taxonomy" id="4109"/>
    <lineage>
        <taxon>Eukaryota</taxon>
        <taxon>Viridiplantae</taxon>
        <taxon>Streptophyta</taxon>
        <taxon>Embryophyta</taxon>
        <taxon>Tracheophyta</taxon>
        <taxon>Spermatophyta</taxon>
        <taxon>Magnoliopsida</taxon>
        <taxon>eudicotyledons</taxon>
        <taxon>Gunneridae</taxon>
        <taxon>Pentapetalae</taxon>
        <taxon>asterids</taxon>
        <taxon>lamiids</taxon>
        <taxon>Solanales</taxon>
        <taxon>Solanaceae</taxon>
        <taxon>Solanoideae</taxon>
        <taxon>Solaneae</taxon>
        <taxon>Solanum</taxon>
    </lineage>
</organism>
<keyword evidence="2" id="KW-1185">Reference proteome</keyword>
<sequence>MMFLHLSLVAEDHPITLTTNELWQRYSLGLSSLAEIKPRKRRPRNYNIISHHVIVIISDLCSNLTKQFHDCSGEKIIYCCLLPSMLSIPHLVLEGLTLPNPMTLWPDLQLRTISTCLNAIRFHELYSSSTHNLPSFHSSHGESWRSDNNPVNGELPSSGWVLSFLGRASMADTVEYNGPTLPRSFTVDSIAFPRRFKTDVTRL</sequence>
<evidence type="ECO:0000313" key="2">
    <source>
        <dbReference type="Proteomes" id="UP000824120"/>
    </source>
</evidence>
<name>A0A9J5X8S9_SOLCO</name>